<proteinExistence type="predicted"/>
<name>A0A6J4HN95_9ACTN</name>
<gene>
    <name evidence="2" type="ORF">AVDCRST_MAG41-835</name>
</gene>
<feature type="transmembrane region" description="Helical" evidence="1">
    <location>
        <begin position="243"/>
        <end position="261"/>
    </location>
</feature>
<accession>A0A6J4HN95</accession>
<organism evidence="2">
    <name type="scientific">uncultured Mycobacteriales bacterium</name>
    <dbReference type="NCBI Taxonomy" id="581187"/>
    <lineage>
        <taxon>Bacteria</taxon>
        <taxon>Bacillati</taxon>
        <taxon>Actinomycetota</taxon>
        <taxon>Actinomycetes</taxon>
        <taxon>Mycobacteriales</taxon>
        <taxon>environmental samples</taxon>
    </lineage>
</organism>
<keyword evidence="1" id="KW-0472">Membrane</keyword>
<feature type="transmembrane region" description="Helical" evidence="1">
    <location>
        <begin position="210"/>
        <end position="231"/>
    </location>
</feature>
<evidence type="ECO:0008006" key="3">
    <source>
        <dbReference type="Google" id="ProtNLM"/>
    </source>
</evidence>
<feature type="transmembrane region" description="Helical" evidence="1">
    <location>
        <begin position="322"/>
        <end position="347"/>
    </location>
</feature>
<reference evidence="2" key="1">
    <citation type="submission" date="2020-02" db="EMBL/GenBank/DDBJ databases">
        <authorList>
            <person name="Meier V. D."/>
        </authorList>
    </citation>
    <scope>NUCLEOTIDE SEQUENCE</scope>
    <source>
        <strain evidence="2">AVDCRST_MAG41</strain>
    </source>
</reference>
<feature type="transmembrane region" description="Helical" evidence="1">
    <location>
        <begin position="147"/>
        <end position="165"/>
    </location>
</feature>
<feature type="transmembrane region" description="Helical" evidence="1">
    <location>
        <begin position="108"/>
        <end position="127"/>
    </location>
</feature>
<keyword evidence="1" id="KW-1133">Transmembrane helix</keyword>
<dbReference type="EMBL" id="CADCTP010000087">
    <property type="protein sequence ID" value="CAA9229056.1"/>
    <property type="molecule type" value="Genomic_DNA"/>
</dbReference>
<dbReference type="AlphaFoldDB" id="A0A6J4HN95"/>
<evidence type="ECO:0000256" key="1">
    <source>
        <dbReference type="SAM" id="Phobius"/>
    </source>
</evidence>
<keyword evidence="1" id="KW-0812">Transmembrane</keyword>
<sequence length="406" mass="44684">MTETVRPDLNRVLAVHPLVYLTEGDEVTIGRADTDTYAIFPLDGAAIVRRLADGSSPAEVSRWYEAEYGERVDIGDVIEALDELGFLRGTTDQETGPAGVRWQRTGRILFSPVALGLYALLVGWAAVAMTGSGDLVPTYDSLFYTSYYSVIEITLIVGVLPLLLAHEAFHALAGRRLGVRSRLRISRRLYMVVLETSLDGLVAVPRKKRYLPILAGLLFDVVALAALVVLADLTRAPTGDLSFLGRLCMALAFTTVLRIVWQFSFYLRTDLYTLITTALGCVDLHTASTRTLANRANRLLGRTDRIIDPAQWHPVDRRVARWYSWLVLVGYAFTLATLVLALLPILWRTANGVLGRLTGDGTATTAELVDSVVLISLTTAQIGASIWIGARERRRARASAYRHVIA</sequence>
<evidence type="ECO:0000313" key="2">
    <source>
        <dbReference type="EMBL" id="CAA9229056.1"/>
    </source>
</evidence>
<protein>
    <recommendedName>
        <fullName evidence="3">PqqD family protein</fullName>
    </recommendedName>
</protein>